<feature type="compositionally biased region" description="Basic and acidic residues" evidence="1">
    <location>
        <begin position="1"/>
        <end position="14"/>
    </location>
</feature>
<dbReference type="AlphaFoldDB" id="A0A0B7NFR7"/>
<evidence type="ECO:0000313" key="2">
    <source>
        <dbReference type="EMBL" id="CEP17356.1"/>
    </source>
</evidence>
<keyword evidence="3" id="KW-1185">Reference proteome</keyword>
<reference evidence="2 3" key="1">
    <citation type="submission" date="2014-09" db="EMBL/GenBank/DDBJ databases">
        <authorList>
            <person name="Ellenberger Sabrina"/>
        </authorList>
    </citation>
    <scope>NUCLEOTIDE SEQUENCE [LARGE SCALE GENOMIC DNA]</scope>
    <source>
        <strain evidence="2 3">CBS 412.66</strain>
    </source>
</reference>
<dbReference type="EMBL" id="LN733663">
    <property type="protein sequence ID" value="CEP17356.1"/>
    <property type="molecule type" value="Genomic_DNA"/>
</dbReference>
<proteinExistence type="predicted"/>
<dbReference type="Proteomes" id="UP000054107">
    <property type="component" value="Unassembled WGS sequence"/>
</dbReference>
<evidence type="ECO:0000313" key="3">
    <source>
        <dbReference type="Proteomes" id="UP000054107"/>
    </source>
</evidence>
<accession>A0A0B7NFR7</accession>
<feature type="region of interest" description="Disordered" evidence="1">
    <location>
        <begin position="1"/>
        <end position="69"/>
    </location>
</feature>
<sequence length="129" mass="14288">MKPTRSIEKAERFSRSYRRNNNSSRGLKAVDAYRQAEPSTYSNTAETSSNAHLTIPSSEISGDTEASVNSTTSKMEVDLCIASLQSEGLRESTVGNYTPTLLDWKVSDGYYSKISAYDFKYYISTAGLL</sequence>
<feature type="compositionally biased region" description="Polar residues" evidence="1">
    <location>
        <begin position="37"/>
        <end position="69"/>
    </location>
</feature>
<name>A0A0B7NFR7_9FUNG</name>
<organism evidence="2 3">
    <name type="scientific">Parasitella parasitica</name>
    <dbReference type="NCBI Taxonomy" id="35722"/>
    <lineage>
        <taxon>Eukaryota</taxon>
        <taxon>Fungi</taxon>
        <taxon>Fungi incertae sedis</taxon>
        <taxon>Mucoromycota</taxon>
        <taxon>Mucoromycotina</taxon>
        <taxon>Mucoromycetes</taxon>
        <taxon>Mucorales</taxon>
        <taxon>Mucorineae</taxon>
        <taxon>Mucoraceae</taxon>
        <taxon>Parasitella</taxon>
    </lineage>
</organism>
<protein>
    <submittedName>
        <fullName evidence="2">Uncharacterized protein</fullName>
    </submittedName>
</protein>
<gene>
    <name evidence="2" type="primary">PARPA_11652.1 scaffold 44482</name>
</gene>
<evidence type="ECO:0000256" key="1">
    <source>
        <dbReference type="SAM" id="MobiDB-lite"/>
    </source>
</evidence>